<proteinExistence type="predicted"/>
<evidence type="ECO:0000256" key="4">
    <source>
        <dbReference type="ARBA" id="ARBA00023284"/>
    </source>
</evidence>
<evidence type="ECO:0000313" key="6">
    <source>
        <dbReference type="EMBL" id="MDY7230735.1"/>
    </source>
</evidence>
<evidence type="ECO:0000256" key="3">
    <source>
        <dbReference type="ARBA" id="ARBA00023157"/>
    </source>
</evidence>
<name>A0ABU5HB86_9BACT</name>
<dbReference type="SUPFAM" id="SSF52833">
    <property type="entry name" value="Thioredoxin-like"/>
    <property type="match status" value="1"/>
</dbReference>
<evidence type="ECO:0000313" key="7">
    <source>
        <dbReference type="Proteomes" id="UP001291309"/>
    </source>
</evidence>
<reference evidence="6 7" key="1">
    <citation type="submission" date="2023-12" db="EMBL/GenBank/DDBJ databases">
        <title>the genome sequence of Hyalangium sp. s54d21.</title>
        <authorList>
            <person name="Zhang X."/>
        </authorList>
    </citation>
    <scope>NUCLEOTIDE SEQUENCE [LARGE SCALE GENOMIC DNA]</scope>
    <source>
        <strain evidence="7">s54d21</strain>
    </source>
</reference>
<evidence type="ECO:0000256" key="1">
    <source>
        <dbReference type="ARBA" id="ARBA00004196"/>
    </source>
</evidence>
<keyword evidence="7" id="KW-1185">Reference proteome</keyword>
<dbReference type="InterPro" id="IPR036249">
    <property type="entry name" value="Thioredoxin-like_sf"/>
</dbReference>
<dbReference type="Proteomes" id="UP001291309">
    <property type="component" value="Unassembled WGS sequence"/>
</dbReference>
<accession>A0ABU5HB86</accession>
<dbReference type="PANTHER" id="PTHR42852">
    <property type="entry name" value="THIOL:DISULFIDE INTERCHANGE PROTEIN DSBE"/>
    <property type="match status" value="1"/>
</dbReference>
<dbReference type="RefSeq" id="WP_321549449.1">
    <property type="nucleotide sequence ID" value="NZ_JAXIVS010000012.1"/>
</dbReference>
<dbReference type="PROSITE" id="PS00194">
    <property type="entry name" value="THIOREDOXIN_1"/>
    <property type="match status" value="1"/>
</dbReference>
<dbReference type="InterPro" id="IPR050553">
    <property type="entry name" value="Thioredoxin_ResA/DsbE_sf"/>
</dbReference>
<dbReference type="InterPro" id="IPR017937">
    <property type="entry name" value="Thioredoxin_CS"/>
</dbReference>
<feature type="domain" description="Thioredoxin" evidence="5">
    <location>
        <begin position="34"/>
        <end position="182"/>
    </location>
</feature>
<dbReference type="PROSITE" id="PS51352">
    <property type="entry name" value="THIOREDOXIN_2"/>
    <property type="match status" value="1"/>
</dbReference>
<keyword evidence="3" id="KW-1015">Disulfide bond</keyword>
<dbReference type="InterPro" id="IPR000866">
    <property type="entry name" value="AhpC/TSA"/>
</dbReference>
<evidence type="ECO:0000259" key="5">
    <source>
        <dbReference type="PROSITE" id="PS51352"/>
    </source>
</evidence>
<comment type="caution">
    <text evidence="6">The sequence shown here is derived from an EMBL/GenBank/DDBJ whole genome shotgun (WGS) entry which is preliminary data.</text>
</comment>
<dbReference type="PANTHER" id="PTHR42852:SF6">
    <property type="entry name" value="THIOL:DISULFIDE INTERCHANGE PROTEIN DSBE"/>
    <property type="match status" value="1"/>
</dbReference>
<dbReference type="Gene3D" id="3.40.30.10">
    <property type="entry name" value="Glutaredoxin"/>
    <property type="match status" value="1"/>
</dbReference>
<keyword evidence="4" id="KW-0676">Redox-active center</keyword>
<dbReference type="EMBL" id="JAXIVS010000012">
    <property type="protein sequence ID" value="MDY7230735.1"/>
    <property type="molecule type" value="Genomic_DNA"/>
</dbReference>
<dbReference type="InterPro" id="IPR013766">
    <property type="entry name" value="Thioredoxin_domain"/>
</dbReference>
<comment type="subcellular location">
    <subcellularLocation>
        <location evidence="1">Cell envelope</location>
    </subcellularLocation>
</comment>
<dbReference type="Pfam" id="PF00578">
    <property type="entry name" value="AhpC-TSA"/>
    <property type="match status" value="1"/>
</dbReference>
<evidence type="ECO:0000256" key="2">
    <source>
        <dbReference type="ARBA" id="ARBA00022748"/>
    </source>
</evidence>
<sequence length="192" mass="20830">MKWGITIAAVVLAAALLVVLLMGFGRNPHEVPFMMAGKPAPAFTLRAMDSGKKVTLDEFRGRPVVINFWASWCGPCRQEHPVLEWGQDKFGDQVQFLGIVFEDSEENAVQFLQQMGASFPQLVDPRSRVAVDYGVAGVPETYFIDTNGVILPGKDSRGNALGKHVGPIDPQTLADRIRLLTTGGGSPPTARP</sequence>
<keyword evidence="2" id="KW-0201">Cytochrome c-type biogenesis</keyword>
<protein>
    <submittedName>
        <fullName evidence="6">Redoxin domain-containing protein</fullName>
    </submittedName>
</protein>
<organism evidence="6 7">
    <name type="scientific">Hyalangium rubrum</name>
    <dbReference type="NCBI Taxonomy" id="3103134"/>
    <lineage>
        <taxon>Bacteria</taxon>
        <taxon>Pseudomonadati</taxon>
        <taxon>Myxococcota</taxon>
        <taxon>Myxococcia</taxon>
        <taxon>Myxococcales</taxon>
        <taxon>Cystobacterineae</taxon>
        <taxon>Archangiaceae</taxon>
        <taxon>Hyalangium</taxon>
    </lineage>
</organism>
<gene>
    <name evidence="6" type="ORF">SYV04_30340</name>
</gene>